<dbReference type="EC" id="2.7.1.130" evidence="3 13"/>
<dbReference type="Proteomes" id="UP000479293">
    <property type="component" value="Unassembled WGS sequence"/>
</dbReference>
<protein>
    <recommendedName>
        <fullName evidence="4 13">Tetraacyldisaccharide 4'-kinase</fullName>
        <ecNumber evidence="3 13">2.7.1.130</ecNumber>
    </recommendedName>
    <alternativeName>
        <fullName evidence="12 13">Lipid A 4'-kinase</fullName>
    </alternativeName>
</protein>
<dbReference type="SUPFAM" id="SSF52540">
    <property type="entry name" value="P-loop containing nucleoside triphosphate hydrolases"/>
    <property type="match status" value="1"/>
</dbReference>
<keyword evidence="6 13" id="KW-0441">Lipid A biosynthesis</keyword>
<dbReference type="NCBIfam" id="TIGR00682">
    <property type="entry name" value="lpxK"/>
    <property type="match status" value="1"/>
</dbReference>
<dbReference type="PANTHER" id="PTHR42724:SF1">
    <property type="entry name" value="TETRAACYLDISACCHARIDE 4'-KINASE, MITOCHONDRIAL-RELATED"/>
    <property type="match status" value="1"/>
</dbReference>
<keyword evidence="8 13" id="KW-0547">Nucleotide-binding</keyword>
<feature type="binding site" evidence="13">
    <location>
        <begin position="60"/>
        <end position="67"/>
    </location>
    <ligand>
        <name>ATP</name>
        <dbReference type="ChEBI" id="CHEBI:30616"/>
    </ligand>
</feature>
<name>A0A7C9BLX3_9BACT</name>
<evidence type="ECO:0000256" key="7">
    <source>
        <dbReference type="ARBA" id="ARBA00022679"/>
    </source>
</evidence>
<evidence type="ECO:0000256" key="6">
    <source>
        <dbReference type="ARBA" id="ARBA00022556"/>
    </source>
</evidence>
<dbReference type="EMBL" id="WHLY01000002">
    <property type="protein sequence ID" value="MPR36897.1"/>
    <property type="molecule type" value="Genomic_DNA"/>
</dbReference>
<evidence type="ECO:0000256" key="1">
    <source>
        <dbReference type="ARBA" id="ARBA00002274"/>
    </source>
</evidence>
<evidence type="ECO:0000256" key="4">
    <source>
        <dbReference type="ARBA" id="ARBA00016436"/>
    </source>
</evidence>
<evidence type="ECO:0000256" key="8">
    <source>
        <dbReference type="ARBA" id="ARBA00022741"/>
    </source>
</evidence>
<gene>
    <name evidence="13 14" type="primary">lpxK</name>
    <name evidence="14" type="ORF">GBK04_27085</name>
</gene>
<evidence type="ECO:0000256" key="3">
    <source>
        <dbReference type="ARBA" id="ARBA00012071"/>
    </source>
</evidence>
<reference evidence="14 15" key="1">
    <citation type="submission" date="2019-10" db="EMBL/GenBank/DDBJ databases">
        <title>Draft Genome Sequence of Cytophagaceae sp. SJW1-29.</title>
        <authorList>
            <person name="Choi A."/>
        </authorList>
    </citation>
    <scope>NUCLEOTIDE SEQUENCE [LARGE SCALE GENOMIC DNA]</scope>
    <source>
        <strain evidence="14 15">SJW1-29</strain>
    </source>
</reference>
<evidence type="ECO:0000256" key="5">
    <source>
        <dbReference type="ARBA" id="ARBA00022516"/>
    </source>
</evidence>
<comment type="pathway">
    <text evidence="2 13">Glycolipid biosynthesis; lipid IV(A) biosynthesis; lipid IV(A) from (3R)-3-hydroxytetradecanoyl-[acyl-carrier-protein] and UDP-N-acetyl-alpha-D-glucosamine: step 6/6.</text>
</comment>
<comment type="function">
    <text evidence="1 13">Transfers the gamma-phosphate of ATP to the 4'-position of a tetraacyldisaccharide 1-phosphate intermediate (termed DS-1-P) to form tetraacyldisaccharide 1,4'-bis-phosphate (lipid IVA).</text>
</comment>
<dbReference type="GO" id="GO:0009245">
    <property type="term" value="P:lipid A biosynthetic process"/>
    <property type="evidence" value="ECO:0007669"/>
    <property type="project" value="UniProtKB-UniRule"/>
</dbReference>
<dbReference type="HAMAP" id="MF_00409">
    <property type="entry name" value="LpxK"/>
    <property type="match status" value="1"/>
</dbReference>
<organism evidence="14 15">
    <name type="scientific">Salmonirosea aquatica</name>
    <dbReference type="NCBI Taxonomy" id="2654236"/>
    <lineage>
        <taxon>Bacteria</taxon>
        <taxon>Pseudomonadati</taxon>
        <taxon>Bacteroidota</taxon>
        <taxon>Cytophagia</taxon>
        <taxon>Cytophagales</taxon>
        <taxon>Spirosomataceae</taxon>
        <taxon>Salmonirosea</taxon>
    </lineage>
</organism>
<dbReference type="GO" id="GO:0005524">
    <property type="term" value="F:ATP binding"/>
    <property type="evidence" value="ECO:0007669"/>
    <property type="project" value="UniProtKB-UniRule"/>
</dbReference>
<evidence type="ECO:0000256" key="12">
    <source>
        <dbReference type="ARBA" id="ARBA00029757"/>
    </source>
</evidence>
<dbReference type="RefSeq" id="WP_152765192.1">
    <property type="nucleotide sequence ID" value="NZ_WHLY01000002.1"/>
</dbReference>
<evidence type="ECO:0000313" key="14">
    <source>
        <dbReference type="EMBL" id="MPR36897.1"/>
    </source>
</evidence>
<keyword evidence="10 13" id="KW-0067">ATP-binding</keyword>
<dbReference type="AlphaFoldDB" id="A0A7C9BLX3"/>
<keyword evidence="5 13" id="KW-0444">Lipid biosynthesis</keyword>
<dbReference type="GO" id="GO:0005886">
    <property type="term" value="C:plasma membrane"/>
    <property type="evidence" value="ECO:0007669"/>
    <property type="project" value="TreeGrafter"/>
</dbReference>
<dbReference type="PANTHER" id="PTHR42724">
    <property type="entry name" value="TETRAACYLDISACCHARIDE 4'-KINASE"/>
    <property type="match status" value="1"/>
</dbReference>
<dbReference type="InterPro" id="IPR027417">
    <property type="entry name" value="P-loop_NTPase"/>
</dbReference>
<evidence type="ECO:0000256" key="13">
    <source>
        <dbReference type="HAMAP-Rule" id="MF_00409"/>
    </source>
</evidence>
<evidence type="ECO:0000256" key="9">
    <source>
        <dbReference type="ARBA" id="ARBA00022777"/>
    </source>
</evidence>
<keyword evidence="7 13" id="KW-0808">Transferase</keyword>
<keyword evidence="9 13" id="KW-0418">Kinase</keyword>
<evidence type="ECO:0000313" key="15">
    <source>
        <dbReference type="Proteomes" id="UP000479293"/>
    </source>
</evidence>
<accession>A0A7C9BLX3</accession>
<dbReference type="GO" id="GO:0009244">
    <property type="term" value="P:lipopolysaccharide core region biosynthetic process"/>
    <property type="evidence" value="ECO:0007669"/>
    <property type="project" value="TreeGrafter"/>
</dbReference>
<keyword evidence="15" id="KW-1185">Reference proteome</keyword>
<dbReference type="GO" id="GO:0009029">
    <property type="term" value="F:lipid-A 4'-kinase activity"/>
    <property type="evidence" value="ECO:0007669"/>
    <property type="project" value="UniProtKB-UniRule"/>
</dbReference>
<evidence type="ECO:0000256" key="11">
    <source>
        <dbReference type="ARBA" id="ARBA00023098"/>
    </source>
</evidence>
<evidence type="ECO:0000256" key="2">
    <source>
        <dbReference type="ARBA" id="ARBA00004870"/>
    </source>
</evidence>
<proteinExistence type="inferred from homology"/>
<dbReference type="InterPro" id="IPR003758">
    <property type="entry name" value="LpxK"/>
</dbReference>
<sequence length="363" mass="41418">MKKNTFRGQPITERNTIQWLLAPFSWLYGQLMELRNFGYDRQLLKSFPTPQFSVVVGNLTVGGTGKTPLVEYLVRELSNTNQIVALSRGYGRHSRGFVLASPDSTAEEIGDEPLQYYEKFGGKIKVAVCEDRVKGSEMLHERFPHHELLVLDDAYQHRALRADRYLLLNDFQRPFYQDYPFPGGRLRENRGGAARADAVITTKCPTNLGAVRRAEIQEEILRYCHPATPCFFSSVRYGTLRNFENTEVSARSVTLVAGIARPEAFIEQVRSQFTLEDVSLFPDHHSYTADEVQELLNNAKNADLILTTEKDKVKLRPLAEKAGALRRFGYIPIEIDFGRDTDVFRTWLRQNVEVPLHDRSAST</sequence>
<dbReference type="UniPathway" id="UPA00359">
    <property type="reaction ID" value="UER00482"/>
</dbReference>
<evidence type="ECO:0000256" key="10">
    <source>
        <dbReference type="ARBA" id="ARBA00022840"/>
    </source>
</evidence>
<comment type="catalytic activity">
    <reaction evidence="13">
        <text>a lipid A disaccharide + ATP = a lipid IVA + ADP + H(+)</text>
        <dbReference type="Rhea" id="RHEA:67840"/>
        <dbReference type="ChEBI" id="CHEBI:15378"/>
        <dbReference type="ChEBI" id="CHEBI:30616"/>
        <dbReference type="ChEBI" id="CHEBI:176343"/>
        <dbReference type="ChEBI" id="CHEBI:176425"/>
        <dbReference type="ChEBI" id="CHEBI:456216"/>
        <dbReference type="EC" id="2.7.1.130"/>
    </reaction>
</comment>
<comment type="caution">
    <text evidence="14">The sequence shown here is derived from an EMBL/GenBank/DDBJ whole genome shotgun (WGS) entry which is preliminary data.</text>
</comment>
<dbReference type="Pfam" id="PF02606">
    <property type="entry name" value="LpxK"/>
    <property type="match status" value="1"/>
</dbReference>
<keyword evidence="11 13" id="KW-0443">Lipid metabolism</keyword>
<comment type="similarity">
    <text evidence="13">Belongs to the LpxK family.</text>
</comment>